<dbReference type="Pfam" id="PF00015">
    <property type="entry name" value="MCPsignal"/>
    <property type="match status" value="1"/>
</dbReference>
<evidence type="ECO:0000256" key="3">
    <source>
        <dbReference type="ARBA" id="ARBA00029447"/>
    </source>
</evidence>
<dbReference type="NCBIfam" id="TIGR00229">
    <property type="entry name" value="sensory_box"/>
    <property type="match status" value="1"/>
</dbReference>
<evidence type="ECO:0000256" key="4">
    <source>
        <dbReference type="PROSITE-ProRule" id="PRU00284"/>
    </source>
</evidence>
<dbReference type="Gene3D" id="1.10.287.950">
    <property type="entry name" value="Methyl-accepting chemotaxis protein"/>
    <property type="match status" value="1"/>
</dbReference>
<evidence type="ECO:0000256" key="2">
    <source>
        <dbReference type="ARBA" id="ARBA00023224"/>
    </source>
</evidence>
<evidence type="ECO:0000256" key="1">
    <source>
        <dbReference type="ARBA" id="ARBA00004370"/>
    </source>
</evidence>
<dbReference type="InterPro" id="IPR013655">
    <property type="entry name" value="PAS_fold_3"/>
</dbReference>
<evidence type="ECO:0000313" key="8">
    <source>
        <dbReference type="Proteomes" id="UP001501169"/>
    </source>
</evidence>
<dbReference type="PRINTS" id="PR00260">
    <property type="entry name" value="CHEMTRNSDUCR"/>
</dbReference>
<organism evidence="7 8">
    <name type="scientific">Rheinheimera aquimaris</name>
    <dbReference type="NCBI Taxonomy" id="412437"/>
    <lineage>
        <taxon>Bacteria</taxon>
        <taxon>Pseudomonadati</taxon>
        <taxon>Pseudomonadota</taxon>
        <taxon>Gammaproteobacteria</taxon>
        <taxon>Chromatiales</taxon>
        <taxon>Chromatiaceae</taxon>
        <taxon>Rheinheimera</taxon>
    </lineage>
</organism>
<dbReference type="PROSITE" id="PS50112">
    <property type="entry name" value="PAS"/>
    <property type="match status" value="1"/>
</dbReference>
<accession>A0ABP3N6Q0</accession>
<dbReference type="Proteomes" id="UP001501169">
    <property type="component" value="Unassembled WGS sequence"/>
</dbReference>
<feature type="domain" description="PAS" evidence="6">
    <location>
        <begin position="25"/>
        <end position="76"/>
    </location>
</feature>
<proteinExistence type="inferred from homology"/>
<dbReference type="InterPro" id="IPR000014">
    <property type="entry name" value="PAS"/>
</dbReference>
<evidence type="ECO:0000259" key="5">
    <source>
        <dbReference type="PROSITE" id="PS50111"/>
    </source>
</evidence>
<sequence length="533" mass="58614">MLKKNAVTQRNIPVPADCNILSTTDLKGRITSVNQQFIDISGYTEDELIGHGHNILRHPDMPAAAFEHLWQTVQAGQSWRGVVKNRCKNGDHYWVDAFVSPIYDDGKIVEYQSVRRQPSKEQINRAEALYTQLQQGKTPSTQAHDLSTSLVKLNVIPAAIAVALSLTLALSQTVIIWMLIASALLSLFAQLWLLKPFSEAKSSTKETLTDQILQYIYCGSRHPSTPITFNLQKLKGEQAALTGRMCFVADQLQNSSHQVSTYMKQLDDNIQAQFSETEQVATAMHQMTASITDVAANAQINADTGIELQSGFDNCLQISTQSHNLITRLQHSLIQADSKLNELADNSQRITGVLDVITALADQTNLLALNAAIEAARAGDAGRGFSVVAAEVRELANRTQQSVSEIEKIVTGIKHSSQQTIDAMTQGKKLGDDCVTQTDMLANAVTQLSERTQHSIDASRLIAVAVQQQSTVAEAINCSMHQISELAANNHVVSQTCQHHAKHLHRTGHDFGLLTNYFWRKLSVVATPHDSTH</sequence>
<dbReference type="InterPro" id="IPR004089">
    <property type="entry name" value="MCPsignal_dom"/>
</dbReference>
<dbReference type="Pfam" id="PF08447">
    <property type="entry name" value="PAS_3"/>
    <property type="match status" value="1"/>
</dbReference>
<dbReference type="PANTHER" id="PTHR32089">
    <property type="entry name" value="METHYL-ACCEPTING CHEMOTAXIS PROTEIN MCPB"/>
    <property type="match status" value="1"/>
</dbReference>
<evidence type="ECO:0000313" key="7">
    <source>
        <dbReference type="EMBL" id="GAA0537292.1"/>
    </source>
</evidence>
<dbReference type="EMBL" id="BAAAEO010000001">
    <property type="protein sequence ID" value="GAA0537292.1"/>
    <property type="molecule type" value="Genomic_DNA"/>
</dbReference>
<evidence type="ECO:0000259" key="6">
    <source>
        <dbReference type="PROSITE" id="PS50112"/>
    </source>
</evidence>
<keyword evidence="2 4" id="KW-0807">Transducer</keyword>
<dbReference type="PROSITE" id="PS50111">
    <property type="entry name" value="CHEMOTAXIS_TRANSDUC_2"/>
    <property type="match status" value="1"/>
</dbReference>
<feature type="domain" description="Methyl-accepting transducer" evidence="5">
    <location>
        <begin position="248"/>
        <end position="484"/>
    </location>
</feature>
<keyword evidence="8" id="KW-1185">Reference proteome</keyword>
<dbReference type="PANTHER" id="PTHR32089:SF74">
    <property type="entry name" value="METHYL-ACCEPTING CHEMOTAXIS PROTEIN AER"/>
    <property type="match status" value="1"/>
</dbReference>
<dbReference type="InterPro" id="IPR035965">
    <property type="entry name" value="PAS-like_dom_sf"/>
</dbReference>
<comment type="caution">
    <text evidence="7">The sequence shown here is derived from an EMBL/GenBank/DDBJ whole genome shotgun (WGS) entry which is preliminary data.</text>
</comment>
<gene>
    <name evidence="7" type="ORF">GCM10009098_00920</name>
</gene>
<dbReference type="SUPFAM" id="SSF58104">
    <property type="entry name" value="Methyl-accepting chemotaxis protein (MCP) signaling domain"/>
    <property type="match status" value="1"/>
</dbReference>
<protein>
    <submittedName>
        <fullName evidence="7">PAS domain-containing methyl-accepting chemotaxis protein</fullName>
    </submittedName>
</protein>
<dbReference type="SUPFAM" id="SSF55785">
    <property type="entry name" value="PYP-like sensor domain (PAS domain)"/>
    <property type="match status" value="1"/>
</dbReference>
<dbReference type="SMART" id="SM00283">
    <property type="entry name" value="MA"/>
    <property type="match status" value="1"/>
</dbReference>
<dbReference type="Gene3D" id="3.30.450.20">
    <property type="entry name" value="PAS domain"/>
    <property type="match status" value="1"/>
</dbReference>
<name>A0ABP3N6Q0_9GAMM</name>
<dbReference type="InterPro" id="IPR001610">
    <property type="entry name" value="PAC"/>
</dbReference>
<comment type="subcellular location">
    <subcellularLocation>
        <location evidence="1">Membrane</location>
    </subcellularLocation>
</comment>
<dbReference type="SMART" id="SM00086">
    <property type="entry name" value="PAC"/>
    <property type="match status" value="1"/>
</dbReference>
<dbReference type="CDD" id="cd11386">
    <property type="entry name" value="MCP_signal"/>
    <property type="match status" value="1"/>
</dbReference>
<comment type="similarity">
    <text evidence="3">Belongs to the methyl-accepting chemotaxis (MCP) protein family.</text>
</comment>
<dbReference type="RefSeq" id="WP_226765930.1">
    <property type="nucleotide sequence ID" value="NZ_BAAAEO010000001.1"/>
</dbReference>
<reference evidence="8" key="1">
    <citation type="journal article" date="2019" name="Int. J. Syst. Evol. Microbiol.">
        <title>The Global Catalogue of Microorganisms (GCM) 10K type strain sequencing project: providing services to taxonomists for standard genome sequencing and annotation.</title>
        <authorList>
            <consortium name="The Broad Institute Genomics Platform"/>
            <consortium name="The Broad Institute Genome Sequencing Center for Infectious Disease"/>
            <person name="Wu L."/>
            <person name="Ma J."/>
        </authorList>
    </citation>
    <scope>NUCLEOTIDE SEQUENCE [LARGE SCALE GENOMIC DNA]</scope>
    <source>
        <strain evidence="8">JCM 14331</strain>
    </source>
</reference>
<dbReference type="CDD" id="cd00130">
    <property type="entry name" value="PAS"/>
    <property type="match status" value="1"/>
</dbReference>
<dbReference type="InterPro" id="IPR004090">
    <property type="entry name" value="Chemotax_Me-accpt_rcpt"/>
</dbReference>